<keyword evidence="4 8" id="KW-0297">G-protein coupled receptor</keyword>
<comment type="caution">
    <text evidence="12">The sequence shown here is derived from an EMBL/GenBank/DDBJ whole genome shotgun (WGS) entry which is preliminary data.</text>
</comment>
<dbReference type="PROSITE" id="PS50262">
    <property type="entry name" value="G_PROTEIN_RECEP_F1_2"/>
    <property type="match status" value="1"/>
</dbReference>
<feature type="transmembrane region" description="Helical" evidence="10">
    <location>
        <begin position="331"/>
        <end position="357"/>
    </location>
</feature>
<feature type="transmembrane region" description="Helical" evidence="10">
    <location>
        <begin position="144"/>
        <end position="174"/>
    </location>
</feature>
<evidence type="ECO:0000313" key="12">
    <source>
        <dbReference type="EMBL" id="GFN90019.1"/>
    </source>
</evidence>
<feature type="transmembrane region" description="Helical" evidence="10">
    <location>
        <begin position="20"/>
        <end position="47"/>
    </location>
</feature>
<feature type="compositionally biased region" description="Polar residues" evidence="9">
    <location>
        <begin position="258"/>
        <end position="267"/>
    </location>
</feature>
<evidence type="ECO:0000313" key="13">
    <source>
        <dbReference type="Proteomes" id="UP000735302"/>
    </source>
</evidence>
<evidence type="ECO:0000256" key="10">
    <source>
        <dbReference type="SAM" id="Phobius"/>
    </source>
</evidence>
<feature type="domain" description="G-protein coupled receptors family 1 profile" evidence="11">
    <location>
        <begin position="38"/>
        <end position="354"/>
    </location>
</feature>
<dbReference type="EMBL" id="BLXT01001979">
    <property type="protein sequence ID" value="GFN90019.1"/>
    <property type="molecule type" value="Genomic_DNA"/>
</dbReference>
<comment type="similarity">
    <text evidence="8">Belongs to the G-protein coupled receptor 1 family.</text>
</comment>
<evidence type="ECO:0000256" key="6">
    <source>
        <dbReference type="ARBA" id="ARBA00023170"/>
    </source>
</evidence>
<feature type="compositionally biased region" description="Low complexity" evidence="9">
    <location>
        <begin position="270"/>
        <end position="284"/>
    </location>
</feature>
<dbReference type="InterPro" id="IPR000276">
    <property type="entry name" value="GPCR_Rhodpsn"/>
</dbReference>
<evidence type="ECO:0000256" key="2">
    <source>
        <dbReference type="ARBA" id="ARBA00022692"/>
    </source>
</evidence>
<evidence type="ECO:0000256" key="4">
    <source>
        <dbReference type="ARBA" id="ARBA00023040"/>
    </source>
</evidence>
<organism evidence="12 13">
    <name type="scientific">Plakobranchus ocellatus</name>
    <dbReference type="NCBI Taxonomy" id="259542"/>
    <lineage>
        <taxon>Eukaryota</taxon>
        <taxon>Metazoa</taxon>
        <taxon>Spiralia</taxon>
        <taxon>Lophotrochozoa</taxon>
        <taxon>Mollusca</taxon>
        <taxon>Gastropoda</taxon>
        <taxon>Heterobranchia</taxon>
        <taxon>Euthyneura</taxon>
        <taxon>Panpulmonata</taxon>
        <taxon>Sacoglossa</taxon>
        <taxon>Placobranchoidea</taxon>
        <taxon>Plakobranchidae</taxon>
        <taxon>Plakobranchus</taxon>
    </lineage>
</organism>
<proteinExistence type="inferred from homology"/>
<dbReference type="SUPFAM" id="SSF81321">
    <property type="entry name" value="Family A G protein-coupled receptor-like"/>
    <property type="match status" value="1"/>
</dbReference>
<dbReference type="GO" id="GO:0004930">
    <property type="term" value="F:G protein-coupled receptor activity"/>
    <property type="evidence" value="ECO:0007669"/>
    <property type="project" value="UniProtKB-KW"/>
</dbReference>
<dbReference type="GO" id="GO:0016020">
    <property type="term" value="C:membrane"/>
    <property type="evidence" value="ECO:0007669"/>
    <property type="project" value="UniProtKB-SubCell"/>
</dbReference>
<evidence type="ECO:0000256" key="7">
    <source>
        <dbReference type="ARBA" id="ARBA00023224"/>
    </source>
</evidence>
<evidence type="ECO:0000256" key="9">
    <source>
        <dbReference type="SAM" id="MobiDB-lite"/>
    </source>
</evidence>
<feature type="transmembrane region" description="Helical" evidence="10">
    <location>
        <begin position="98"/>
        <end position="123"/>
    </location>
</feature>
<name>A0AAV3Z3M0_9GAST</name>
<sequence length="372" mass="41996">MSSYPSGPPLVSEALFNLLTWVFIIPANAILTIMGVLSNLANIIVFVNMTPIDTMSISFTALAVSDLIFSIFSVPYLIINILIEIGIKDLYNVDLRSLIFTIFLFQKPLFHKISITIVTFVSVERSLCVMRPFLIKQIFTRRRVTIILAAIFFSFIIWMMPAMVTVELVWIYPFNRTAPLLVRRTRPEHALAESIVHLSAGFPLVLITQVIIAISAVLMASGLKRHQQFRQAASSASKSADNKERPVLKNDKCKSVEKSPTSNPTDEQPSKTSITESSTPTETASNKEQRLIKTVLVLAIIHVALNFPQLLFYIASFLVPEYRSFKRYNNLYILSSAIINLFNSVNGMVNTLVYITLNTRYRVIFNKFFLGK</sequence>
<keyword evidence="13" id="KW-1185">Reference proteome</keyword>
<feature type="region of interest" description="Disordered" evidence="9">
    <location>
        <begin position="234"/>
        <end position="285"/>
    </location>
</feature>
<gene>
    <name evidence="12" type="ORF">PoB_001652500</name>
</gene>
<keyword evidence="7 8" id="KW-0807">Transducer</keyword>
<evidence type="ECO:0000256" key="5">
    <source>
        <dbReference type="ARBA" id="ARBA00023136"/>
    </source>
</evidence>
<evidence type="ECO:0000256" key="1">
    <source>
        <dbReference type="ARBA" id="ARBA00004141"/>
    </source>
</evidence>
<dbReference type="InterPro" id="IPR017452">
    <property type="entry name" value="GPCR_Rhodpsn_7TM"/>
</dbReference>
<feature type="transmembrane region" description="Helical" evidence="10">
    <location>
        <begin position="194"/>
        <end position="220"/>
    </location>
</feature>
<dbReference type="PROSITE" id="PS00237">
    <property type="entry name" value="G_PROTEIN_RECEP_F1_1"/>
    <property type="match status" value="1"/>
</dbReference>
<evidence type="ECO:0000256" key="3">
    <source>
        <dbReference type="ARBA" id="ARBA00022989"/>
    </source>
</evidence>
<dbReference type="Gene3D" id="1.20.1070.10">
    <property type="entry name" value="Rhodopsin 7-helix transmembrane proteins"/>
    <property type="match status" value="1"/>
</dbReference>
<evidence type="ECO:0000256" key="8">
    <source>
        <dbReference type="RuleBase" id="RU000688"/>
    </source>
</evidence>
<evidence type="ECO:0000259" key="11">
    <source>
        <dbReference type="PROSITE" id="PS50262"/>
    </source>
</evidence>
<keyword evidence="6 8" id="KW-0675">Receptor</keyword>
<reference evidence="12 13" key="1">
    <citation type="journal article" date="2021" name="Elife">
        <title>Chloroplast acquisition without the gene transfer in kleptoplastic sea slugs, Plakobranchus ocellatus.</title>
        <authorList>
            <person name="Maeda T."/>
            <person name="Takahashi S."/>
            <person name="Yoshida T."/>
            <person name="Shimamura S."/>
            <person name="Takaki Y."/>
            <person name="Nagai Y."/>
            <person name="Toyoda A."/>
            <person name="Suzuki Y."/>
            <person name="Arimoto A."/>
            <person name="Ishii H."/>
            <person name="Satoh N."/>
            <person name="Nishiyama T."/>
            <person name="Hasebe M."/>
            <person name="Maruyama T."/>
            <person name="Minagawa J."/>
            <person name="Obokata J."/>
            <person name="Shigenobu S."/>
        </authorList>
    </citation>
    <scope>NUCLEOTIDE SEQUENCE [LARGE SCALE GENOMIC DNA]</scope>
</reference>
<dbReference type="AlphaFoldDB" id="A0AAV3Z3M0"/>
<protein>
    <submittedName>
        <fullName evidence="12">Chemosensory receptor c</fullName>
    </submittedName>
</protein>
<comment type="subcellular location">
    <subcellularLocation>
        <location evidence="1">Membrane</location>
        <topology evidence="1">Multi-pass membrane protein</topology>
    </subcellularLocation>
</comment>
<dbReference type="Pfam" id="PF00001">
    <property type="entry name" value="7tm_1"/>
    <property type="match status" value="1"/>
</dbReference>
<dbReference type="PRINTS" id="PR00237">
    <property type="entry name" value="GPCRRHODOPSN"/>
</dbReference>
<keyword evidence="3 10" id="KW-1133">Transmembrane helix</keyword>
<accession>A0AAV3Z3M0</accession>
<keyword evidence="5 10" id="KW-0472">Membrane</keyword>
<dbReference type="PANTHER" id="PTHR24243">
    <property type="entry name" value="G-PROTEIN COUPLED RECEPTOR"/>
    <property type="match status" value="1"/>
</dbReference>
<dbReference type="PANTHER" id="PTHR24243:SF208">
    <property type="entry name" value="PYROKININ-1 RECEPTOR"/>
    <property type="match status" value="1"/>
</dbReference>
<feature type="compositionally biased region" description="Basic and acidic residues" evidence="9">
    <location>
        <begin position="240"/>
        <end position="257"/>
    </location>
</feature>
<feature type="transmembrane region" description="Helical" evidence="10">
    <location>
        <begin position="295"/>
        <end position="319"/>
    </location>
</feature>
<feature type="transmembrane region" description="Helical" evidence="10">
    <location>
        <begin position="59"/>
        <end position="78"/>
    </location>
</feature>
<dbReference type="Proteomes" id="UP000735302">
    <property type="component" value="Unassembled WGS sequence"/>
</dbReference>
<keyword evidence="2 8" id="KW-0812">Transmembrane</keyword>